<evidence type="ECO:0000313" key="6">
    <source>
        <dbReference type="Proteomes" id="UP000282386"/>
    </source>
</evidence>
<evidence type="ECO:0000313" key="5">
    <source>
        <dbReference type="EMBL" id="VEI24742.1"/>
    </source>
</evidence>
<dbReference type="InterPro" id="IPR036388">
    <property type="entry name" value="WH-like_DNA-bd_sf"/>
</dbReference>
<evidence type="ECO:0000256" key="3">
    <source>
        <dbReference type="ARBA" id="ARBA00023163"/>
    </source>
</evidence>
<dbReference type="SUPFAM" id="SSF46785">
    <property type="entry name" value="Winged helix' DNA-binding domain"/>
    <property type="match status" value="1"/>
</dbReference>
<dbReference type="EMBL" id="LR134479">
    <property type="protein sequence ID" value="VEI24742.1"/>
    <property type="molecule type" value="Genomic_DNA"/>
</dbReference>
<feature type="domain" description="HTH marR-type" evidence="4">
    <location>
        <begin position="1"/>
        <end position="144"/>
    </location>
</feature>
<evidence type="ECO:0000259" key="4">
    <source>
        <dbReference type="PROSITE" id="PS50995"/>
    </source>
</evidence>
<dbReference type="InterPro" id="IPR036390">
    <property type="entry name" value="WH_DNA-bd_sf"/>
</dbReference>
<gene>
    <name evidence="5" type="ORF">NCTC10207_02234</name>
</gene>
<sequence length="144" mass="15768">MSVSRFASPGADSPGFVLWKLTQRWQRAVADALEPLGVTQTQFVILACAYWLTQKTESVQQIDIAKAAGMDAQMVSDVLRRLEKSELVQRVSSPTDGRSKNVLLTDAGQDIAIQAIPAVEQVDAQFFGTMRSTTLADLRAALER</sequence>
<dbReference type="Proteomes" id="UP000282386">
    <property type="component" value="Chromosome"/>
</dbReference>
<dbReference type="AlphaFoldDB" id="A0A7Z9D805"/>
<dbReference type="Gene3D" id="1.10.10.10">
    <property type="entry name" value="Winged helix-like DNA-binding domain superfamily/Winged helix DNA-binding domain"/>
    <property type="match status" value="1"/>
</dbReference>
<keyword evidence="1" id="KW-0805">Transcription regulation</keyword>
<dbReference type="RefSeq" id="WP_126500686.1">
    <property type="nucleotide sequence ID" value="NZ_LR134479.1"/>
</dbReference>
<keyword evidence="2" id="KW-0238">DNA-binding</keyword>
<dbReference type="InterPro" id="IPR023187">
    <property type="entry name" value="Tscrpt_reg_MarR-type_CS"/>
</dbReference>
<dbReference type="GO" id="GO:0003700">
    <property type="term" value="F:DNA-binding transcription factor activity"/>
    <property type="evidence" value="ECO:0007669"/>
    <property type="project" value="InterPro"/>
</dbReference>
<dbReference type="GO" id="GO:0006950">
    <property type="term" value="P:response to stress"/>
    <property type="evidence" value="ECO:0007669"/>
    <property type="project" value="TreeGrafter"/>
</dbReference>
<proteinExistence type="predicted"/>
<dbReference type="SMART" id="SM00347">
    <property type="entry name" value="HTH_MARR"/>
    <property type="match status" value="1"/>
</dbReference>
<dbReference type="GO" id="GO:0003677">
    <property type="term" value="F:DNA binding"/>
    <property type="evidence" value="ECO:0007669"/>
    <property type="project" value="UniProtKB-KW"/>
</dbReference>
<dbReference type="InterPro" id="IPR000835">
    <property type="entry name" value="HTH_MarR-typ"/>
</dbReference>
<name>A0A7Z9D805_9MICC</name>
<dbReference type="Pfam" id="PF01047">
    <property type="entry name" value="MarR"/>
    <property type="match status" value="1"/>
</dbReference>
<evidence type="ECO:0000256" key="2">
    <source>
        <dbReference type="ARBA" id="ARBA00023125"/>
    </source>
</evidence>
<evidence type="ECO:0000256" key="1">
    <source>
        <dbReference type="ARBA" id="ARBA00023015"/>
    </source>
</evidence>
<dbReference type="PANTHER" id="PTHR33164">
    <property type="entry name" value="TRANSCRIPTIONAL REGULATOR, MARR FAMILY"/>
    <property type="match status" value="1"/>
</dbReference>
<organism evidence="5 6">
    <name type="scientific">Rothia aeria</name>
    <dbReference type="NCBI Taxonomy" id="172042"/>
    <lineage>
        <taxon>Bacteria</taxon>
        <taxon>Bacillati</taxon>
        <taxon>Actinomycetota</taxon>
        <taxon>Actinomycetes</taxon>
        <taxon>Micrococcales</taxon>
        <taxon>Micrococcaceae</taxon>
        <taxon>Rothia</taxon>
    </lineage>
</organism>
<dbReference type="PROSITE" id="PS01117">
    <property type="entry name" value="HTH_MARR_1"/>
    <property type="match status" value="1"/>
</dbReference>
<keyword evidence="3" id="KW-0804">Transcription</keyword>
<dbReference type="InterPro" id="IPR039422">
    <property type="entry name" value="MarR/SlyA-like"/>
</dbReference>
<dbReference type="PROSITE" id="PS50995">
    <property type="entry name" value="HTH_MARR_2"/>
    <property type="match status" value="1"/>
</dbReference>
<reference evidence="5 6" key="1">
    <citation type="submission" date="2018-12" db="EMBL/GenBank/DDBJ databases">
        <authorList>
            <consortium name="Pathogen Informatics"/>
        </authorList>
    </citation>
    <scope>NUCLEOTIDE SEQUENCE [LARGE SCALE GENOMIC DNA]</scope>
    <source>
        <strain evidence="5 6">NCTC10207</strain>
    </source>
</reference>
<protein>
    <submittedName>
        <fullName evidence="5">Transcriptional regulator SlyA</fullName>
    </submittedName>
</protein>
<accession>A0A7Z9D805</accession>
<dbReference type="PANTHER" id="PTHR33164:SF43">
    <property type="entry name" value="HTH-TYPE TRANSCRIPTIONAL REPRESSOR YETL"/>
    <property type="match status" value="1"/>
</dbReference>